<feature type="transmembrane region" description="Helical" evidence="1">
    <location>
        <begin position="109"/>
        <end position="131"/>
    </location>
</feature>
<name>A0A6C0HFW9_9ZZZZ</name>
<protein>
    <submittedName>
        <fullName evidence="2">Uncharacterized protein</fullName>
    </submittedName>
</protein>
<keyword evidence="1" id="KW-0812">Transmembrane</keyword>
<accession>A0A6C0HFW9</accession>
<keyword evidence="1" id="KW-0472">Membrane</keyword>
<reference evidence="2" key="1">
    <citation type="journal article" date="2020" name="Nature">
        <title>Giant virus diversity and host interactions through global metagenomics.</title>
        <authorList>
            <person name="Schulz F."/>
            <person name="Roux S."/>
            <person name="Paez-Espino D."/>
            <person name="Jungbluth S."/>
            <person name="Walsh D.A."/>
            <person name="Denef V.J."/>
            <person name="McMahon K.D."/>
            <person name="Konstantinidis K.T."/>
            <person name="Eloe-Fadrosh E.A."/>
            <person name="Kyrpides N.C."/>
            <person name="Woyke T."/>
        </authorList>
    </citation>
    <scope>NUCLEOTIDE SEQUENCE</scope>
    <source>
        <strain evidence="2">GVMAG-M-3300023179-99</strain>
    </source>
</reference>
<dbReference type="AlphaFoldDB" id="A0A6C0HFW9"/>
<feature type="transmembrane region" description="Helical" evidence="1">
    <location>
        <begin position="68"/>
        <end position="89"/>
    </location>
</feature>
<evidence type="ECO:0000256" key="1">
    <source>
        <dbReference type="SAM" id="Phobius"/>
    </source>
</evidence>
<organism evidence="2">
    <name type="scientific">viral metagenome</name>
    <dbReference type="NCBI Taxonomy" id="1070528"/>
    <lineage>
        <taxon>unclassified sequences</taxon>
        <taxon>metagenomes</taxon>
        <taxon>organismal metagenomes</taxon>
    </lineage>
</organism>
<proteinExistence type="predicted"/>
<feature type="transmembrane region" description="Helical" evidence="1">
    <location>
        <begin position="37"/>
        <end position="56"/>
    </location>
</feature>
<feature type="transmembrane region" description="Helical" evidence="1">
    <location>
        <begin position="138"/>
        <end position="155"/>
    </location>
</feature>
<sequence>MNIIALVVAVLWVDLIGIVLSSYKLLGTYLPEWYAKFGPVAVLSDCLIIILVVMLAHFIYPGASILELILLGLILQMVHDGLFYLLVIQKLPDGQNSVIDLFKKYADESGYRILIADALMVTSSILGQYYLETQSIEVTSFLGFLATYAISYMIYTK</sequence>
<evidence type="ECO:0000313" key="2">
    <source>
        <dbReference type="EMBL" id="QHT79270.1"/>
    </source>
</evidence>
<keyword evidence="1" id="KW-1133">Transmembrane helix</keyword>
<dbReference type="EMBL" id="MN739947">
    <property type="protein sequence ID" value="QHT79270.1"/>
    <property type="molecule type" value="Genomic_DNA"/>
</dbReference>